<evidence type="ECO:0000256" key="13">
    <source>
        <dbReference type="PIRSR" id="PIRSR600183-50"/>
    </source>
</evidence>
<dbReference type="InterPro" id="IPR002986">
    <property type="entry name" value="DAP_deCOOHase_LysA"/>
</dbReference>
<dbReference type="UniPathway" id="UPA00034">
    <property type="reaction ID" value="UER00027"/>
</dbReference>
<dbReference type="SUPFAM" id="SSF50621">
    <property type="entry name" value="Alanine racemase C-terminal domain-like"/>
    <property type="match status" value="1"/>
</dbReference>
<dbReference type="PRINTS" id="PR01179">
    <property type="entry name" value="ODADCRBXLASE"/>
</dbReference>
<feature type="binding site" evidence="12">
    <location>
        <position position="243"/>
    </location>
    <ligand>
        <name>pyridoxal 5'-phosphate</name>
        <dbReference type="ChEBI" id="CHEBI:597326"/>
    </ligand>
</feature>
<dbReference type="FunFam" id="2.40.37.10:FF:000003">
    <property type="entry name" value="Diaminopimelate decarboxylase"/>
    <property type="match status" value="1"/>
</dbReference>
<organism evidence="17 18">
    <name type="scientific">Aliidiomarina shirensis</name>
    <dbReference type="NCBI Taxonomy" id="1048642"/>
    <lineage>
        <taxon>Bacteria</taxon>
        <taxon>Pseudomonadati</taxon>
        <taxon>Pseudomonadota</taxon>
        <taxon>Gammaproteobacteria</taxon>
        <taxon>Alteromonadales</taxon>
        <taxon>Idiomarinaceae</taxon>
        <taxon>Aliidiomarina</taxon>
    </lineage>
</organism>
<dbReference type="GO" id="GO:0030170">
    <property type="term" value="F:pyridoxal phosphate binding"/>
    <property type="evidence" value="ECO:0007669"/>
    <property type="project" value="UniProtKB-UniRule"/>
</dbReference>
<keyword evidence="3 12" id="KW-0210">Decarboxylase</keyword>
<protein>
    <recommendedName>
        <fullName evidence="11 12">Diaminopimelate decarboxylase</fullName>
        <shortName evidence="12">DAP decarboxylase</shortName>
        <shortName evidence="12">DAPDC</shortName>
        <ecNumber evidence="10 12">4.1.1.20</ecNumber>
    </recommendedName>
</protein>
<evidence type="ECO:0000256" key="1">
    <source>
        <dbReference type="ARBA" id="ARBA00001933"/>
    </source>
</evidence>
<dbReference type="CDD" id="cd06828">
    <property type="entry name" value="PLPDE_III_DapDC"/>
    <property type="match status" value="1"/>
</dbReference>
<feature type="binding site" evidence="12">
    <location>
        <begin position="278"/>
        <end position="281"/>
    </location>
    <ligand>
        <name>pyridoxal 5'-phosphate</name>
        <dbReference type="ChEBI" id="CHEBI:597326"/>
    </ligand>
</feature>
<evidence type="ECO:0000256" key="14">
    <source>
        <dbReference type="RuleBase" id="RU003738"/>
    </source>
</evidence>
<evidence type="ECO:0000256" key="2">
    <source>
        <dbReference type="ARBA" id="ARBA00022605"/>
    </source>
</evidence>
<keyword evidence="5 12" id="KW-0457">Lysine biosynthesis</keyword>
<evidence type="ECO:0000313" key="17">
    <source>
        <dbReference type="EMBL" id="RUO37009.1"/>
    </source>
</evidence>
<proteinExistence type="inferred from homology"/>
<keyword evidence="4 12" id="KW-0663">Pyridoxal phosphate</keyword>
<evidence type="ECO:0000256" key="4">
    <source>
        <dbReference type="ARBA" id="ARBA00022898"/>
    </source>
</evidence>
<sequence>MSIIKEVKGVLHLEEVALPAVAEKFATPCYVYSRAAITANWQAFSEQLFNENSEAPHKVCFAVKANSNLAVLQVLAELGAGFDVVSGGEIARVLRAGGEPANIVFSGVAKSDAEIRYALTQDIGQFNVESDAELERISEIASAMNTTARISLRVNPDVDAKTHPYIATGLEDNKFGIPMQNALTTYQRAAVLPGIEIVGADCHIGSQLTELEPFLAALERMLALVDTLEENGITLRHIDMGGGLGVTYTDEQPPQVAEYIQAMLKRLQDYPHLALYLEPGRAIVANAGVLLTRVEYLKFNGHKHFIMVDAGMNDLLRPALYQAHHNIVNVETNSSTAAITGDVVGPVCETGDFLGQNRTLKVRSGDLLAVKSAGAYGFTMSSNYNTRPKPAEVMIDGAQMHLVRARETLEDVWRGETLIPSTSLK</sequence>
<dbReference type="PANTHER" id="PTHR43727:SF2">
    <property type="entry name" value="GROUP IV DECARBOXYLASE"/>
    <property type="match status" value="1"/>
</dbReference>
<feature type="domain" description="Orn/DAP/Arg decarboxylase 2 N-terminal" evidence="16">
    <location>
        <begin position="36"/>
        <end position="285"/>
    </location>
</feature>
<evidence type="ECO:0000259" key="15">
    <source>
        <dbReference type="Pfam" id="PF00278"/>
    </source>
</evidence>
<comment type="pathway">
    <text evidence="8 12 14">Amino-acid biosynthesis; L-lysine biosynthesis via DAP pathway; L-lysine from DL-2,6-diaminopimelate: step 1/1.</text>
</comment>
<feature type="modified residue" description="N6-(pyridoxal phosphate)lysine" evidence="12 13">
    <location>
        <position position="64"/>
    </location>
</feature>
<feature type="binding site" evidence="12">
    <location>
        <position position="321"/>
    </location>
    <ligand>
        <name>substrate</name>
    </ligand>
</feature>
<dbReference type="InterPro" id="IPR022653">
    <property type="entry name" value="De-COase2_pyr-phos_BS"/>
</dbReference>
<dbReference type="HAMAP" id="MF_02120">
    <property type="entry name" value="LysA"/>
    <property type="match status" value="1"/>
</dbReference>
<feature type="binding site" evidence="12">
    <location>
        <position position="376"/>
    </location>
    <ligand>
        <name>substrate</name>
    </ligand>
</feature>
<evidence type="ECO:0000256" key="8">
    <source>
        <dbReference type="ARBA" id="ARBA00060643"/>
    </source>
</evidence>
<dbReference type="OrthoDB" id="9802241at2"/>
<comment type="caution">
    <text evidence="17">The sequence shown here is derived from an EMBL/GenBank/DDBJ whole genome shotgun (WGS) entry which is preliminary data.</text>
</comment>
<dbReference type="Pfam" id="PF00278">
    <property type="entry name" value="Orn_DAP_Arg_deC"/>
    <property type="match status" value="1"/>
</dbReference>
<evidence type="ECO:0000313" key="18">
    <source>
        <dbReference type="Proteomes" id="UP000286934"/>
    </source>
</evidence>
<dbReference type="InterPro" id="IPR022644">
    <property type="entry name" value="De-COase2_N"/>
</dbReference>
<feature type="binding site" evidence="12">
    <location>
        <position position="349"/>
    </location>
    <ligand>
        <name>substrate</name>
    </ligand>
</feature>
<gene>
    <name evidence="12 17" type="primary">lysA</name>
    <name evidence="17" type="ORF">CWE13_09225</name>
</gene>
<evidence type="ECO:0000256" key="5">
    <source>
        <dbReference type="ARBA" id="ARBA00023154"/>
    </source>
</evidence>
<dbReference type="InterPro" id="IPR000183">
    <property type="entry name" value="Orn/DAP/Arg_de-COase"/>
</dbReference>
<dbReference type="NCBIfam" id="TIGR01048">
    <property type="entry name" value="lysA"/>
    <property type="match status" value="1"/>
</dbReference>
<evidence type="ECO:0000259" key="16">
    <source>
        <dbReference type="Pfam" id="PF02784"/>
    </source>
</evidence>
<comment type="function">
    <text evidence="12">Specifically catalyzes the decarboxylation of meso-diaminopimelate (meso-DAP) to L-lysine.</text>
</comment>
<dbReference type="EMBL" id="PIPP01000003">
    <property type="protein sequence ID" value="RUO37009.1"/>
    <property type="molecule type" value="Genomic_DNA"/>
</dbReference>
<dbReference type="Pfam" id="PF02784">
    <property type="entry name" value="Orn_Arg_deC_N"/>
    <property type="match status" value="1"/>
</dbReference>
<evidence type="ECO:0000256" key="11">
    <source>
        <dbReference type="ARBA" id="ARBA00074972"/>
    </source>
</evidence>
<feature type="binding site" evidence="12">
    <location>
        <position position="281"/>
    </location>
    <ligand>
        <name>substrate</name>
    </ligand>
</feature>
<dbReference type="AlphaFoldDB" id="A0A432WTB0"/>
<feature type="domain" description="Orn/DAP/Arg decarboxylase 2 C-terminal" evidence="15">
    <location>
        <begin position="29"/>
        <end position="374"/>
    </location>
</feature>
<dbReference type="PRINTS" id="PR01181">
    <property type="entry name" value="DAPDCRBXLASE"/>
</dbReference>
<feature type="binding site" evidence="12">
    <location>
        <position position="376"/>
    </location>
    <ligand>
        <name>pyridoxal 5'-phosphate</name>
        <dbReference type="ChEBI" id="CHEBI:597326"/>
    </ligand>
</feature>
<dbReference type="PANTHER" id="PTHR43727">
    <property type="entry name" value="DIAMINOPIMELATE DECARBOXYLASE"/>
    <property type="match status" value="1"/>
</dbReference>
<dbReference type="PROSITE" id="PS00878">
    <property type="entry name" value="ODR_DC_2_1"/>
    <property type="match status" value="1"/>
</dbReference>
<dbReference type="FunFam" id="3.20.20.10:FF:000003">
    <property type="entry name" value="Diaminopimelate decarboxylase"/>
    <property type="match status" value="1"/>
</dbReference>
<evidence type="ECO:0000256" key="7">
    <source>
        <dbReference type="ARBA" id="ARBA00050464"/>
    </source>
</evidence>
<comment type="subunit">
    <text evidence="12">Homodimer.</text>
</comment>
<dbReference type="Proteomes" id="UP000286934">
    <property type="component" value="Unassembled WGS sequence"/>
</dbReference>
<evidence type="ECO:0000256" key="3">
    <source>
        <dbReference type="ARBA" id="ARBA00022793"/>
    </source>
</evidence>
<accession>A0A432WTB0</accession>
<dbReference type="GO" id="GO:0009089">
    <property type="term" value="P:lysine biosynthetic process via diaminopimelate"/>
    <property type="evidence" value="ECO:0007669"/>
    <property type="project" value="UniProtKB-UniRule"/>
</dbReference>
<dbReference type="Gene3D" id="2.40.37.10">
    <property type="entry name" value="Lyase, Ornithine Decarboxylase, Chain A, domain 1"/>
    <property type="match status" value="1"/>
</dbReference>
<evidence type="ECO:0000256" key="6">
    <source>
        <dbReference type="ARBA" id="ARBA00023239"/>
    </source>
</evidence>
<dbReference type="Gene3D" id="3.20.20.10">
    <property type="entry name" value="Alanine racemase"/>
    <property type="match status" value="1"/>
</dbReference>
<keyword evidence="2 12" id="KW-0028">Amino-acid biosynthesis</keyword>
<dbReference type="InterPro" id="IPR009006">
    <property type="entry name" value="Ala_racemase/Decarboxylase_C"/>
</dbReference>
<dbReference type="InterPro" id="IPR022643">
    <property type="entry name" value="De-COase2_C"/>
</dbReference>
<evidence type="ECO:0000256" key="10">
    <source>
        <dbReference type="ARBA" id="ARBA00066427"/>
    </source>
</evidence>
<feature type="binding site" evidence="12">
    <location>
        <position position="317"/>
    </location>
    <ligand>
        <name>substrate</name>
    </ligand>
</feature>
<comment type="similarity">
    <text evidence="9 12">Belongs to the Orn/Lys/Arg decarboxylase class-II family. LysA subfamily.</text>
</comment>
<dbReference type="SUPFAM" id="SSF51419">
    <property type="entry name" value="PLP-binding barrel"/>
    <property type="match status" value="1"/>
</dbReference>
<reference evidence="18" key="1">
    <citation type="journal article" date="2018" name="Front. Microbiol.">
        <title>Genome-Based Analysis Reveals the Taxonomy and Diversity of the Family Idiomarinaceae.</title>
        <authorList>
            <person name="Liu Y."/>
            <person name="Lai Q."/>
            <person name="Shao Z."/>
        </authorList>
    </citation>
    <scope>NUCLEOTIDE SEQUENCE [LARGE SCALE GENOMIC DNA]</scope>
    <source>
        <strain evidence="18">AIS</strain>
    </source>
</reference>
<keyword evidence="18" id="KW-1185">Reference proteome</keyword>
<dbReference type="RefSeq" id="WP_126807949.1">
    <property type="nucleotide sequence ID" value="NZ_PIPP01000003.1"/>
</dbReference>
<dbReference type="GO" id="GO:0008836">
    <property type="term" value="F:diaminopimelate decarboxylase activity"/>
    <property type="evidence" value="ECO:0007669"/>
    <property type="project" value="UniProtKB-UniRule"/>
</dbReference>
<evidence type="ECO:0000256" key="12">
    <source>
        <dbReference type="HAMAP-Rule" id="MF_02120"/>
    </source>
</evidence>
<dbReference type="EC" id="4.1.1.20" evidence="10 12"/>
<dbReference type="PROSITE" id="PS00879">
    <property type="entry name" value="ODR_DC_2_2"/>
    <property type="match status" value="1"/>
</dbReference>
<keyword evidence="6 12" id="KW-0456">Lyase</keyword>
<feature type="active site" description="Proton donor" evidence="13">
    <location>
        <position position="348"/>
    </location>
</feature>
<dbReference type="InterPro" id="IPR022657">
    <property type="entry name" value="De-COase2_CS"/>
</dbReference>
<evidence type="ECO:0000256" key="9">
    <source>
        <dbReference type="ARBA" id="ARBA00060983"/>
    </source>
</evidence>
<name>A0A432WTB0_9GAMM</name>
<dbReference type="InterPro" id="IPR029066">
    <property type="entry name" value="PLP-binding_barrel"/>
</dbReference>
<comment type="catalytic activity">
    <reaction evidence="7 12 14">
        <text>meso-2,6-diaminopimelate + H(+) = L-lysine + CO2</text>
        <dbReference type="Rhea" id="RHEA:15101"/>
        <dbReference type="ChEBI" id="CHEBI:15378"/>
        <dbReference type="ChEBI" id="CHEBI:16526"/>
        <dbReference type="ChEBI" id="CHEBI:32551"/>
        <dbReference type="ChEBI" id="CHEBI:57791"/>
        <dbReference type="EC" id="4.1.1.20"/>
    </reaction>
</comment>
<comment type="cofactor">
    <cofactor evidence="1 12 13 14">
        <name>pyridoxal 5'-phosphate</name>
        <dbReference type="ChEBI" id="CHEBI:597326"/>
    </cofactor>
</comment>